<dbReference type="EMBL" id="VSWC01000184">
    <property type="protein sequence ID" value="KAA1067565.1"/>
    <property type="molecule type" value="Genomic_DNA"/>
</dbReference>
<proteinExistence type="predicted"/>
<feature type="chain" id="PRO_5036366045" description="SWIM-type domain-containing protein" evidence="1">
    <location>
        <begin position="20"/>
        <end position="104"/>
    </location>
</feature>
<organism evidence="2 4">
    <name type="scientific">Puccinia graminis f. sp. tritici</name>
    <dbReference type="NCBI Taxonomy" id="56615"/>
    <lineage>
        <taxon>Eukaryota</taxon>
        <taxon>Fungi</taxon>
        <taxon>Dikarya</taxon>
        <taxon>Basidiomycota</taxon>
        <taxon>Pucciniomycotina</taxon>
        <taxon>Pucciniomycetes</taxon>
        <taxon>Pucciniales</taxon>
        <taxon>Pucciniaceae</taxon>
        <taxon>Puccinia</taxon>
    </lineage>
</organism>
<protein>
    <recommendedName>
        <fullName evidence="6">SWIM-type domain-containing protein</fullName>
    </recommendedName>
</protein>
<evidence type="ECO:0000313" key="2">
    <source>
        <dbReference type="EMBL" id="KAA1067565.1"/>
    </source>
</evidence>
<dbReference type="AlphaFoldDB" id="A0A5B0LT64"/>
<accession>A0A5B0LT64</accession>
<evidence type="ECO:0000313" key="4">
    <source>
        <dbReference type="Proteomes" id="UP000324748"/>
    </source>
</evidence>
<keyword evidence="4" id="KW-1185">Reference proteome</keyword>
<sequence>MILFIGISLLHICPFPAHVSSPGSISDQGVKRIRLRECSCLTVAHTNSKGQAGDSFDNPCPHRHKDVQRAQAKARSDISLMRLSSSWPHMNRMEMKEVIEKIHI</sequence>
<evidence type="ECO:0000313" key="3">
    <source>
        <dbReference type="EMBL" id="KAA1092190.1"/>
    </source>
</evidence>
<dbReference type="Proteomes" id="UP000324748">
    <property type="component" value="Unassembled WGS sequence"/>
</dbReference>
<dbReference type="EMBL" id="VDEP01000377">
    <property type="protein sequence ID" value="KAA1092190.1"/>
    <property type="molecule type" value="Genomic_DNA"/>
</dbReference>
<comment type="caution">
    <text evidence="2">The sequence shown here is derived from an EMBL/GenBank/DDBJ whole genome shotgun (WGS) entry which is preliminary data.</text>
</comment>
<evidence type="ECO:0008006" key="6">
    <source>
        <dbReference type="Google" id="ProtNLM"/>
    </source>
</evidence>
<dbReference type="Proteomes" id="UP000325313">
    <property type="component" value="Unassembled WGS sequence"/>
</dbReference>
<feature type="signal peptide" evidence="1">
    <location>
        <begin position="1"/>
        <end position="19"/>
    </location>
</feature>
<reference evidence="4 5" key="1">
    <citation type="submission" date="2019-05" db="EMBL/GenBank/DDBJ databases">
        <title>Emergence of the Ug99 lineage of the wheat stem rust pathogen through somatic hybridization.</title>
        <authorList>
            <person name="Li F."/>
            <person name="Upadhyaya N.M."/>
            <person name="Sperschneider J."/>
            <person name="Matny O."/>
            <person name="Nguyen-Phuc H."/>
            <person name="Mago R."/>
            <person name="Raley C."/>
            <person name="Miller M.E."/>
            <person name="Silverstein K.A.T."/>
            <person name="Henningsen E."/>
            <person name="Hirsch C.D."/>
            <person name="Visser B."/>
            <person name="Pretorius Z.A."/>
            <person name="Steffenson B.J."/>
            <person name="Schwessinger B."/>
            <person name="Dodds P.N."/>
            <person name="Figueroa M."/>
        </authorList>
    </citation>
    <scope>NUCLEOTIDE SEQUENCE [LARGE SCALE GENOMIC DNA]</scope>
    <source>
        <strain evidence="2">21-0</strain>
        <strain evidence="3 5">Ug99</strain>
    </source>
</reference>
<keyword evidence="1" id="KW-0732">Signal</keyword>
<evidence type="ECO:0000313" key="5">
    <source>
        <dbReference type="Proteomes" id="UP000325313"/>
    </source>
</evidence>
<gene>
    <name evidence="2" type="ORF">PGT21_009625</name>
    <name evidence="3" type="ORF">PGTUg99_018008</name>
</gene>
<evidence type="ECO:0000256" key="1">
    <source>
        <dbReference type="SAM" id="SignalP"/>
    </source>
</evidence>
<name>A0A5B0LT64_PUCGR</name>